<sequence>RPVTDPVRLARRPALHPPDQRQGSAVTNVALCVVSATAITKRFIYVQ</sequence>
<comment type="caution">
    <text evidence="2">The sequence shown here is derived from an EMBL/GenBank/DDBJ whole genome shotgun (WGS) entry which is preliminary data.</text>
</comment>
<evidence type="ECO:0000313" key="3">
    <source>
        <dbReference type="Proteomes" id="UP000270430"/>
    </source>
</evidence>
<reference evidence="2 3" key="1">
    <citation type="submission" date="2018-08" db="EMBL/GenBank/DDBJ databases">
        <title>Recombination of ecologically and evolutionarily significant loci maintains genetic cohesion in the Pseudomonas syringae species complex.</title>
        <authorList>
            <person name="Dillon M."/>
            <person name="Thakur S."/>
            <person name="Almeida R.N.D."/>
            <person name="Weir B.S."/>
            <person name="Guttman D.S."/>
        </authorList>
    </citation>
    <scope>NUCLEOTIDE SEQUENCE [LARGE SCALE GENOMIC DNA]</scope>
    <source>
        <strain evidence="2 3">ICMP 9420</strain>
    </source>
</reference>
<evidence type="ECO:0000256" key="1">
    <source>
        <dbReference type="SAM" id="MobiDB-lite"/>
    </source>
</evidence>
<feature type="region of interest" description="Disordered" evidence="1">
    <location>
        <begin position="1"/>
        <end position="23"/>
    </location>
</feature>
<dbReference type="EMBL" id="RBSX01000243">
    <property type="protein sequence ID" value="RMS85768.1"/>
    <property type="molecule type" value="Genomic_DNA"/>
</dbReference>
<name>A0A3M5GHI7_PSESS</name>
<dbReference type="AlphaFoldDB" id="A0A3M5GHI7"/>
<feature type="non-terminal residue" evidence="2">
    <location>
        <position position="1"/>
    </location>
</feature>
<dbReference type="Proteomes" id="UP000270430">
    <property type="component" value="Unassembled WGS sequence"/>
</dbReference>
<organism evidence="2 3">
    <name type="scientific">Pseudomonas savastanoi</name>
    <name type="common">Pseudomonas syringae pv. savastanoi</name>
    <dbReference type="NCBI Taxonomy" id="29438"/>
    <lineage>
        <taxon>Bacteria</taxon>
        <taxon>Pseudomonadati</taxon>
        <taxon>Pseudomonadota</taxon>
        <taxon>Gammaproteobacteria</taxon>
        <taxon>Pseudomonadales</taxon>
        <taxon>Pseudomonadaceae</taxon>
        <taxon>Pseudomonas</taxon>
    </lineage>
</organism>
<gene>
    <name evidence="2" type="ORF">ALP58_04903</name>
</gene>
<accession>A0A3M5GHI7</accession>
<protein>
    <submittedName>
        <fullName evidence="2">Uncharacterized protein</fullName>
    </submittedName>
</protein>
<evidence type="ECO:0000313" key="2">
    <source>
        <dbReference type="EMBL" id="RMS85768.1"/>
    </source>
</evidence>
<proteinExistence type="predicted"/>